<dbReference type="PANTHER" id="PTHR46558">
    <property type="entry name" value="TRACRIPTIONAL REGULATORY PROTEIN-RELATED-RELATED"/>
    <property type="match status" value="1"/>
</dbReference>
<feature type="transmembrane region" description="Helical" evidence="2">
    <location>
        <begin position="115"/>
        <end position="138"/>
    </location>
</feature>
<evidence type="ECO:0000313" key="4">
    <source>
        <dbReference type="EMBL" id="HIS35643.1"/>
    </source>
</evidence>
<feature type="domain" description="HTH cro/C1-type" evidence="3">
    <location>
        <begin position="7"/>
        <end position="66"/>
    </location>
</feature>
<dbReference type="PROSITE" id="PS50943">
    <property type="entry name" value="HTH_CROC1"/>
    <property type="match status" value="1"/>
</dbReference>
<reference evidence="4" key="2">
    <citation type="journal article" date="2021" name="PeerJ">
        <title>Extensive microbial diversity within the chicken gut microbiome revealed by metagenomics and culture.</title>
        <authorList>
            <person name="Gilroy R."/>
            <person name="Ravi A."/>
            <person name="Getino M."/>
            <person name="Pursley I."/>
            <person name="Horton D.L."/>
            <person name="Alikhan N.F."/>
            <person name="Baker D."/>
            <person name="Gharbi K."/>
            <person name="Hall N."/>
            <person name="Watson M."/>
            <person name="Adriaenssens E.M."/>
            <person name="Foster-Nyarko E."/>
            <person name="Jarju S."/>
            <person name="Secka A."/>
            <person name="Antonio M."/>
            <person name="Oren A."/>
            <person name="Chaudhuri R.R."/>
            <person name="La Ragione R."/>
            <person name="Hildebrand F."/>
            <person name="Pallen M.J."/>
        </authorList>
    </citation>
    <scope>NUCLEOTIDE SEQUENCE</scope>
    <source>
        <strain evidence="4">6276</strain>
    </source>
</reference>
<dbReference type="InterPro" id="IPR001387">
    <property type="entry name" value="Cro/C1-type_HTH"/>
</dbReference>
<gene>
    <name evidence="4" type="ORF">IAC10_03310</name>
</gene>
<keyword evidence="1" id="KW-0238">DNA-binding</keyword>
<comment type="caution">
    <text evidence="4">The sequence shown here is derived from an EMBL/GenBank/DDBJ whole genome shotgun (WGS) entry which is preliminary data.</text>
</comment>
<evidence type="ECO:0000256" key="1">
    <source>
        <dbReference type="ARBA" id="ARBA00023125"/>
    </source>
</evidence>
<dbReference type="CDD" id="cd00093">
    <property type="entry name" value="HTH_XRE"/>
    <property type="match status" value="1"/>
</dbReference>
<dbReference type="Gene3D" id="1.10.260.40">
    <property type="entry name" value="lambda repressor-like DNA-binding domains"/>
    <property type="match status" value="1"/>
</dbReference>
<proteinExistence type="predicted"/>
<keyword evidence="2" id="KW-0472">Membrane</keyword>
<accession>A0A9D1JM93</accession>
<dbReference type="SMART" id="SM00530">
    <property type="entry name" value="HTH_XRE"/>
    <property type="match status" value="1"/>
</dbReference>
<keyword evidence="2" id="KW-0812">Transmembrane</keyword>
<dbReference type="SUPFAM" id="SSF47413">
    <property type="entry name" value="lambda repressor-like DNA-binding domains"/>
    <property type="match status" value="1"/>
</dbReference>
<dbReference type="Proteomes" id="UP000823928">
    <property type="component" value="Unassembled WGS sequence"/>
</dbReference>
<dbReference type="PANTHER" id="PTHR46558:SF4">
    <property type="entry name" value="DNA-BIDING PHAGE PROTEIN"/>
    <property type="match status" value="1"/>
</dbReference>
<name>A0A9D1JM93_9BACT</name>
<dbReference type="Pfam" id="PF01381">
    <property type="entry name" value="HTH_3"/>
    <property type="match status" value="1"/>
</dbReference>
<dbReference type="InterPro" id="IPR010982">
    <property type="entry name" value="Lambda_DNA-bd_dom_sf"/>
</dbReference>
<reference evidence="4" key="1">
    <citation type="submission" date="2020-10" db="EMBL/GenBank/DDBJ databases">
        <authorList>
            <person name="Gilroy R."/>
        </authorList>
    </citation>
    <scope>NUCLEOTIDE SEQUENCE</scope>
    <source>
        <strain evidence="4">6276</strain>
    </source>
</reference>
<evidence type="ECO:0000313" key="5">
    <source>
        <dbReference type="Proteomes" id="UP000823928"/>
    </source>
</evidence>
<dbReference type="GO" id="GO:0003677">
    <property type="term" value="F:DNA binding"/>
    <property type="evidence" value="ECO:0007669"/>
    <property type="project" value="UniProtKB-KW"/>
</dbReference>
<dbReference type="AlphaFoldDB" id="A0A9D1JM93"/>
<feature type="transmembrane region" description="Helical" evidence="2">
    <location>
        <begin position="144"/>
        <end position="169"/>
    </location>
</feature>
<evidence type="ECO:0000259" key="3">
    <source>
        <dbReference type="PROSITE" id="PS50943"/>
    </source>
</evidence>
<dbReference type="EMBL" id="DVIU01000072">
    <property type="protein sequence ID" value="HIS35643.1"/>
    <property type="molecule type" value="Genomic_DNA"/>
</dbReference>
<evidence type="ECO:0000256" key="2">
    <source>
        <dbReference type="SAM" id="Phobius"/>
    </source>
</evidence>
<sequence length="265" mass="30166">MKLSEKIRILRKARGLSQEEFGYSLSETTDGVSRQTVSDWENGKFEPKLDNIRDIARVLDVSFDVLLNESVDLNDTEILQSVLHQVTSGLKKTINTKIRYDIYQYRLGKKDYIKFSIWIAILSILLISVVLFSVGFSLSITPLYIIGAIFGILSFIVTPTAIIHLIFFAKAYKAPYGIKIGEINNTHLIIQTYQKASNVIYLPIEKIKSVSVADDTTLRRGDIVISLLGREQPIRLLNVAFPHRLVEFYMQLLQINKSDDLIKII</sequence>
<keyword evidence="2" id="KW-1133">Transmembrane helix</keyword>
<protein>
    <submittedName>
        <fullName evidence="4">Helix-turn-helix domain-containing protein</fullName>
    </submittedName>
</protein>
<organism evidence="4 5">
    <name type="scientific">Candidatus Scatousia excrementigallinarum</name>
    <dbReference type="NCBI Taxonomy" id="2840935"/>
    <lineage>
        <taxon>Bacteria</taxon>
        <taxon>Candidatus Scatousia</taxon>
    </lineage>
</organism>